<keyword evidence="5" id="KW-0067">ATP-binding</keyword>
<dbReference type="GO" id="GO:0000819">
    <property type="term" value="P:sister chromatid segregation"/>
    <property type="evidence" value="ECO:0007669"/>
    <property type="project" value="TreeGrafter"/>
</dbReference>
<keyword evidence="7" id="KW-0238">DNA-binding</keyword>
<dbReference type="EMBL" id="JAHRHJ020003813">
    <property type="protein sequence ID" value="KAH9289772.1"/>
    <property type="molecule type" value="Genomic_DNA"/>
</dbReference>
<dbReference type="InterPro" id="IPR013760">
    <property type="entry name" value="Topo_IIA-like_dom_sf"/>
</dbReference>
<dbReference type="InterPro" id="IPR050634">
    <property type="entry name" value="DNA_Topoisomerase_II"/>
</dbReference>
<reference evidence="9 10" key="1">
    <citation type="journal article" date="2021" name="Nat. Plants">
        <title>The Taxus genome provides insights into paclitaxel biosynthesis.</title>
        <authorList>
            <person name="Xiong X."/>
            <person name="Gou J."/>
            <person name="Liao Q."/>
            <person name="Li Y."/>
            <person name="Zhou Q."/>
            <person name="Bi G."/>
            <person name="Li C."/>
            <person name="Du R."/>
            <person name="Wang X."/>
            <person name="Sun T."/>
            <person name="Guo L."/>
            <person name="Liang H."/>
            <person name="Lu P."/>
            <person name="Wu Y."/>
            <person name="Zhang Z."/>
            <person name="Ro D.K."/>
            <person name="Shang Y."/>
            <person name="Huang S."/>
            <person name="Yan J."/>
        </authorList>
    </citation>
    <scope>NUCLEOTIDE SEQUENCE [LARGE SCALE GENOMIC DNA]</scope>
    <source>
        <strain evidence="9">Ta-2019</strain>
    </source>
</reference>
<evidence type="ECO:0000313" key="9">
    <source>
        <dbReference type="EMBL" id="KAH9289772.1"/>
    </source>
</evidence>
<dbReference type="AlphaFoldDB" id="A0AA38BVM9"/>
<keyword evidence="4" id="KW-0547">Nucleotide-binding</keyword>
<comment type="cofactor">
    <cofactor evidence="2">
        <name>Mg(2+)</name>
        <dbReference type="ChEBI" id="CHEBI:18420"/>
    </cofactor>
</comment>
<evidence type="ECO:0000256" key="6">
    <source>
        <dbReference type="ARBA" id="ARBA00023029"/>
    </source>
</evidence>
<evidence type="ECO:0000313" key="10">
    <source>
        <dbReference type="Proteomes" id="UP000824469"/>
    </source>
</evidence>
<protein>
    <recommendedName>
        <fullName evidence="3">DNA topoisomerase (ATP-hydrolyzing)</fullName>
        <ecNumber evidence="3">5.6.2.2</ecNumber>
    </recommendedName>
</protein>
<dbReference type="PANTHER" id="PTHR10169:SF38">
    <property type="entry name" value="DNA TOPOISOMERASE 2"/>
    <property type="match status" value="1"/>
</dbReference>
<organism evidence="9 10">
    <name type="scientific">Taxus chinensis</name>
    <name type="common">Chinese yew</name>
    <name type="synonym">Taxus wallichiana var. chinensis</name>
    <dbReference type="NCBI Taxonomy" id="29808"/>
    <lineage>
        <taxon>Eukaryota</taxon>
        <taxon>Viridiplantae</taxon>
        <taxon>Streptophyta</taxon>
        <taxon>Embryophyta</taxon>
        <taxon>Tracheophyta</taxon>
        <taxon>Spermatophyta</taxon>
        <taxon>Pinopsida</taxon>
        <taxon>Pinidae</taxon>
        <taxon>Conifers II</taxon>
        <taxon>Cupressales</taxon>
        <taxon>Taxaceae</taxon>
        <taxon>Taxus</taxon>
    </lineage>
</organism>
<keyword evidence="8" id="KW-0413">Isomerase</keyword>
<evidence type="ECO:0000256" key="2">
    <source>
        <dbReference type="ARBA" id="ARBA00001946"/>
    </source>
</evidence>
<evidence type="ECO:0000256" key="1">
    <source>
        <dbReference type="ARBA" id="ARBA00000185"/>
    </source>
</evidence>
<dbReference type="GO" id="GO:0005634">
    <property type="term" value="C:nucleus"/>
    <property type="evidence" value="ECO:0007669"/>
    <property type="project" value="TreeGrafter"/>
</dbReference>
<evidence type="ECO:0000256" key="8">
    <source>
        <dbReference type="ARBA" id="ARBA00023235"/>
    </source>
</evidence>
<dbReference type="GO" id="GO:0003918">
    <property type="term" value="F:DNA topoisomerase type II (double strand cut, ATP-hydrolyzing) activity"/>
    <property type="evidence" value="ECO:0007669"/>
    <property type="project" value="UniProtKB-EC"/>
</dbReference>
<dbReference type="InterPro" id="IPR013759">
    <property type="entry name" value="Topo_IIA_B_C"/>
</dbReference>
<dbReference type="GO" id="GO:0005524">
    <property type="term" value="F:ATP binding"/>
    <property type="evidence" value="ECO:0007669"/>
    <property type="project" value="UniProtKB-KW"/>
</dbReference>
<evidence type="ECO:0000256" key="7">
    <source>
        <dbReference type="ARBA" id="ARBA00023125"/>
    </source>
</evidence>
<evidence type="ECO:0000256" key="5">
    <source>
        <dbReference type="ARBA" id="ARBA00022840"/>
    </source>
</evidence>
<sequence length="53" mass="6208">VAGISIFWEATTHQQMENKEIVNRNKILGLQEDKIYDSIKSLRYGHLMIMTDQ</sequence>
<dbReference type="Gene3D" id="3.40.50.670">
    <property type="match status" value="1"/>
</dbReference>
<dbReference type="GO" id="GO:0006265">
    <property type="term" value="P:DNA topological change"/>
    <property type="evidence" value="ECO:0007669"/>
    <property type="project" value="InterPro"/>
</dbReference>
<evidence type="ECO:0000256" key="3">
    <source>
        <dbReference type="ARBA" id="ARBA00012895"/>
    </source>
</evidence>
<dbReference type="EC" id="5.6.2.2" evidence="3"/>
<proteinExistence type="predicted"/>
<name>A0AA38BVM9_TAXCH</name>
<comment type="catalytic activity">
    <reaction evidence="1">
        <text>ATP-dependent breakage, passage and rejoining of double-stranded DNA.</text>
        <dbReference type="EC" id="5.6.2.2"/>
    </reaction>
</comment>
<evidence type="ECO:0000256" key="4">
    <source>
        <dbReference type="ARBA" id="ARBA00022741"/>
    </source>
</evidence>
<dbReference type="PANTHER" id="PTHR10169">
    <property type="entry name" value="DNA TOPOISOMERASE/GYRASE"/>
    <property type="match status" value="1"/>
</dbReference>
<dbReference type="SUPFAM" id="SSF56719">
    <property type="entry name" value="Type II DNA topoisomerase"/>
    <property type="match status" value="1"/>
</dbReference>
<comment type="caution">
    <text evidence="9">The sequence shown here is derived from an EMBL/GenBank/DDBJ whole genome shotgun (WGS) entry which is preliminary data.</text>
</comment>
<keyword evidence="6" id="KW-0799">Topoisomerase</keyword>
<dbReference type="Proteomes" id="UP000824469">
    <property type="component" value="Unassembled WGS sequence"/>
</dbReference>
<gene>
    <name evidence="9" type="ORF">KI387_033889</name>
</gene>
<feature type="non-terminal residue" evidence="9">
    <location>
        <position position="1"/>
    </location>
</feature>
<feature type="non-terminal residue" evidence="9">
    <location>
        <position position="53"/>
    </location>
</feature>
<accession>A0AA38BVM9</accession>
<keyword evidence="10" id="KW-1185">Reference proteome</keyword>
<dbReference type="GO" id="GO:0000712">
    <property type="term" value="P:resolution of meiotic recombination intermediates"/>
    <property type="evidence" value="ECO:0007669"/>
    <property type="project" value="TreeGrafter"/>
</dbReference>
<dbReference type="GO" id="GO:0003677">
    <property type="term" value="F:DNA binding"/>
    <property type="evidence" value="ECO:0007669"/>
    <property type="project" value="UniProtKB-KW"/>
</dbReference>